<evidence type="ECO:0000313" key="10">
    <source>
        <dbReference type="Proteomes" id="UP001243623"/>
    </source>
</evidence>
<organism evidence="9 10">
    <name type="scientific">Selenobaculum gibii</name>
    <dbReference type="NCBI Taxonomy" id="3054208"/>
    <lineage>
        <taxon>Bacteria</taxon>
        <taxon>Bacillati</taxon>
        <taxon>Bacillota</taxon>
        <taxon>Negativicutes</taxon>
        <taxon>Selenomonadales</taxon>
        <taxon>Selenomonadaceae</taxon>
        <taxon>Selenobaculum</taxon>
    </lineage>
</organism>
<keyword evidence="1 6" id="KW-0645">Protease</keyword>
<dbReference type="PANTHER" id="PTHR11804:SF84">
    <property type="entry name" value="SACCHAROLYSIN"/>
    <property type="match status" value="1"/>
</dbReference>
<keyword evidence="10" id="KW-1185">Reference proteome</keyword>
<comment type="function">
    <text evidence="6">Has oligopeptidase activity and degrades a variety of small bioactive peptides.</text>
</comment>
<gene>
    <name evidence="9" type="primary">pepF</name>
    <name evidence="9" type="ORF">P3F81_04950</name>
</gene>
<dbReference type="GO" id="GO:0006518">
    <property type="term" value="P:peptide metabolic process"/>
    <property type="evidence" value="ECO:0007669"/>
    <property type="project" value="TreeGrafter"/>
</dbReference>
<dbReference type="Gene3D" id="1.20.140.70">
    <property type="entry name" value="Oligopeptidase f, N-terminal domain"/>
    <property type="match status" value="1"/>
</dbReference>
<dbReference type="GO" id="GO:0046872">
    <property type="term" value="F:metal ion binding"/>
    <property type="evidence" value="ECO:0007669"/>
    <property type="project" value="UniProtKB-UniRule"/>
</dbReference>
<comment type="cofactor">
    <cofactor evidence="6">
        <name>Zn(2+)</name>
        <dbReference type="ChEBI" id="CHEBI:29105"/>
    </cofactor>
    <text evidence="6">Binds 1 zinc ion.</text>
</comment>
<dbReference type="RefSeq" id="WP_147668167.1">
    <property type="nucleotide sequence ID" value="NZ_CP120678.1"/>
</dbReference>
<evidence type="ECO:0000256" key="1">
    <source>
        <dbReference type="ARBA" id="ARBA00022670"/>
    </source>
</evidence>
<dbReference type="InterPro" id="IPR004438">
    <property type="entry name" value="Peptidase_M3B"/>
</dbReference>
<dbReference type="InterPro" id="IPR001567">
    <property type="entry name" value="Pept_M3A_M3B_dom"/>
</dbReference>
<keyword evidence="4 6" id="KW-0862">Zinc</keyword>
<dbReference type="EMBL" id="CP120678">
    <property type="protein sequence ID" value="WIW71653.1"/>
    <property type="molecule type" value="Genomic_DNA"/>
</dbReference>
<dbReference type="AlphaFoldDB" id="A0A9Y2AKU5"/>
<reference evidence="9" key="1">
    <citation type="submission" date="2023-03" db="EMBL/GenBank/DDBJ databases">
        <title>Selenobaculum gbiensis gen. nov. sp. nov., a new bacterium isolated from the gut microbiota of IBD patient.</title>
        <authorList>
            <person name="Yeo S."/>
            <person name="Park H."/>
            <person name="Huh C.S."/>
        </authorList>
    </citation>
    <scope>NUCLEOTIDE SEQUENCE</scope>
    <source>
        <strain evidence="9">ICN-92133</strain>
    </source>
</reference>
<dbReference type="NCBIfam" id="TIGR00181">
    <property type="entry name" value="pepF"/>
    <property type="match status" value="1"/>
</dbReference>
<dbReference type="PANTHER" id="PTHR11804">
    <property type="entry name" value="PROTEASE M3 THIMET OLIGOPEPTIDASE-RELATED"/>
    <property type="match status" value="1"/>
</dbReference>
<dbReference type="InterPro" id="IPR042088">
    <property type="entry name" value="OligoPept_F_C"/>
</dbReference>
<keyword evidence="3 6" id="KW-0378">Hydrolase</keyword>
<comment type="similarity">
    <text evidence="6">Belongs to the peptidase M3B family.</text>
</comment>
<evidence type="ECO:0000256" key="2">
    <source>
        <dbReference type="ARBA" id="ARBA00022723"/>
    </source>
</evidence>
<name>A0A9Y2AKU5_9FIRM</name>
<evidence type="ECO:0000313" key="9">
    <source>
        <dbReference type="EMBL" id="WIW71653.1"/>
    </source>
</evidence>
<evidence type="ECO:0000256" key="4">
    <source>
        <dbReference type="ARBA" id="ARBA00022833"/>
    </source>
</evidence>
<dbReference type="Pfam" id="PF08439">
    <property type="entry name" value="Peptidase_M3_N"/>
    <property type="match status" value="1"/>
</dbReference>
<dbReference type="CDD" id="cd09608">
    <property type="entry name" value="M3B_PepF"/>
    <property type="match status" value="1"/>
</dbReference>
<evidence type="ECO:0000256" key="5">
    <source>
        <dbReference type="ARBA" id="ARBA00023049"/>
    </source>
</evidence>
<feature type="domain" description="Peptidase M3A/M3B catalytic" evidence="7">
    <location>
        <begin position="224"/>
        <end position="602"/>
    </location>
</feature>
<dbReference type="Gene3D" id="1.10.287.830">
    <property type="entry name" value="putative peptidase helix hairpin domain like"/>
    <property type="match status" value="1"/>
</dbReference>
<sequence length="620" mass="71854">MYLYKNCFFQNLTPASSIKKLHEVPLRSEISSKDQWKLNHIYQTKDDFFKDITEIKTLLKQMLKFKGRLDENAHQLFDCLKNADKINIILGKLYGYARMHRDIDAKNSDYQSMTSQIESLLSQASSVLAFIEPELLAMPENKLRQMLLSKASLREYKFFIQDLLRLNKHVLSPLEEELLAKTSELLKAPNNIFSMLTNADLKFPKTPTESGEMVTLSEGRYNSLIRSTDREVRETAFKNLFDTYAAYRNTLATTYASCIKNKIFYTKAKNYSSTLEAALEIDNVPTNVYTKVIDTVHKYFSKLHQYINLKKRFLNLSEIHMYDLYVPLVENVNSNYPYDTGLKLVVDSLKPLGEKYINDLLQGVQNGWVDIYENQGKRTGAYSWGIYDVHPFVLLNYDNKYGAVSTLAHELGHAMHSYYSNEAQPYNTSSYTIFCAEVASTTNEILLLDYMLENEKDPKKRIYFINQYLEQIRTTVYRQTMFAEFEMIVHHKAEADESLTADSFEKIWLDLNKSYYGNEIIIDDEIKIEWARIPHFYRPFYVYKYVTGYAAATTLANNLQTQGQSAQKKYLDYLKSGGSDYSIDLLKVAGVDMTASTPLEITLEKFSSRLKELEELLINS</sequence>
<accession>A0A9Y2AKU5</accession>
<evidence type="ECO:0000259" key="8">
    <source>
        <dbReference type="Pfam" id="PF08439"/>
    </source>
</evidence>
<dbReference type="EC" id="3.4.24.-" evidence="6"/>
<dbReference type="SUPFAM" id="SSF55486">
    <property type="entry name" value="Metalloproteases ('zincins'), catalytic domain"/>
    <property type="match status" value="1"/>
</dbReference>
<evidence type="ECO:0000256" key="3">
    <source>
        <dbReference type="ARBA" id="ARBA00022801"/>
    </source>
</evidence>
<dbReference type="InterPro" id="IPR013647">
    <property type="entry name" value="OligopepF_N_dom"/>
</dbReference>
<dbReference type="Gene3D" id="1.10.1370.20">
    <property type="entry name" value="Oligoendopeptidase f, C-terminal domain"/>
    <property type="match status" value="1"/>
</dbReference>
<dbReference type="InterPro" id="IPR045090">
    <property type="entry name" value="Pept_M3A_M3B"/>
</dbReference>
<proteinExistence type="inferred from homology"/>
<protein>
    <recommendedName>
        <fullName evidence="6">Oligopeptidase F</fullName>
        <ecNumber evidence="6">3.4.24.-</ecNumber>
    </recommendedName>
</protein>
<keyword evidence="2 6" id="KW-0479">Metal-binding</keyword>
<dbReference type="GO" id="GO:0006508">
    <property type="term" value="P:proteolysis"/>
    <property type="evidence" value="ECO:0007669"/>
    <property type="project" value="UniProtKB-KW"/>
</dbReference>
<evidence type="ECO:0000256" key="6">
    <source>
        <dbReference type="RuleBase" id="RU368091"/>
    </source>
</evidence>
<dbReference type="GO" id="GO:0004222">
    <property type="term" value="F:metalloendopeptidase activity"/>
    <property type="evidence" value="ECO:0007669"/>
    <property type="project" value="UniProtKB-UniRule"/>
</dbReference>
<dbReference type="Proteomes" id="UP001243623">
    <property type="component" value="Chromosome"/>
</dbReference>
<keyword evidence="5 6" id="KW-0482">Metalloprotease</keyword>
<feature type="domain" description="Oligopeptidase F N-terminal" evidence="8">
    <location>
        <begin position="134"/>
        <end position="203"/>
    </location>
</feature>
<dbReference type="KEGG" id="sgbi:P3F81_04950"/>
<evidence type="ECO:0000259" key="7">
    <source>
        <dbReference type="Pfam" id="PF01432"/>
    </source>
</evidence>
<dbReference type="Pfam" id="PF01432">
    <property type="entry name" value="Peptidase_M3"/>
    <property type="match status" value="1"/>
</dbReference>